<gene>
    <name evidence="2" type="ORF">MCOR_41295</name>
</gene>
<name>A0A6J8DLV8_MYTCO</name>
<reference evidence="2 3" key="1">
    <citation type="submission" date="2020-06" db="EMBL/GenBank/DDBJ databases">
        <authorList>
            <person name="Li R."/>
            <person name="Bekaert M."/>
        </authorList>
    </citation>
    <scope>NUCLEOTIDE SEQUENCE [LARGE SCALE GENOMIC DNA]</scope>
    <source>
        <strain evidence="3">wild</strain>
    </source>
</reference>
<feature type="compositionally biased region" description="Basic and acidic residues" evidence="1">
    <location>
        <begin position="148"/>
        <end position="158"/>
    </location>
</feature>
<dbReference type="EMBL" id="CACVKT020007423">
    <property type="protein sequence ID" value="CAC5407860.1"/>
    <property type="molecule type" value="Genomic_DNA"/>
</dbReference>
<evidence type="ECO:0000313" key="3">
    <source>
        <dbReference type="Proteomes" id="UP000507470"/>
    </source>
</evidence>
<dbReference type="AlphaFoldDB" id="A0A6J8DLV8"/>
<proteinExistence type="predicted"/>
<dbReference type="Proteomes" id="UP000507470">
    <property type="component" value="Unassembled WGS sequence"/>
</dbReference>
<evidence type="ECO:0000256" key="1">
    <source>
        <dbReference type="SAM" id="MobiDB-lite"/>
    </source>
</evidence>
<sequence length="211" mass="24630">MMVAFVTYLAELYADLYFVNENNDLNNDMNQVQLMESLIKENVLKEMYDAYKGIKFEESVLQFMRENLSSVPHHSDFRKDIELEFSDIDEKLWDLCNWFYTTAQREHWKQFLTPAKAANLCIHSYVNSHDERVSRETLKSKAAASGKEYMDGENKENINESPMAGTPSPNLFMTTSKDTIHILKILQVLNWYLKKSLGKENTNVEEKDCDT</sequence>
<feature type="region of interest" description="Disordered" evidence="1">
    <location>
        <begin position="144"/>
        <end position="166"/>
    </location>
</feature>
<accession>A0A6J8DLV8</accession>
<protein>
    <submittedName>
        <fullName evidence="2">Uncharacterized protein</fullName>
    </submittedName>
</protein>
<organism evidence="2 3">
    <name type="scientific">Mytilus coruscus</name>
    <name type="common">Sea mussel</name>
    <dbReference type="NCBI Taxonomy" id="42192"/>
    <lineage>
        <taxon>Eukaryota</taxon>
        <taxon>Metazoa</taxon>
        <taxon>Spiralia</taxon>
        <taxon>Lophotrochozoa</taxon>
        <taxon>Mollusca</taxon>
        <taxon>Bivalvia</taxon>
        <taxon>Autobranchia</taxon>
        <taxon>Pteriomorphia</taxon>
        <taxon>Mytilida</taxon>
        <taxon>Mytiloidea</taxon>
        <taxon>Mytilidae</taxon>
        <taxon>Mytilinae</taxon>
        <taxon>Mytilus</taxon>
    </lineage>
</organism>
<evidence type="ECO:0000313" key="2">
    <source>
        <dbReference type="EMBL" id="CAC5407860.1"/>
    </source>
</evidence>
<keyword evidence="3" id="KW-1185">Reference proteome</keyword>